<dbReference type="GO" id="GO:0030317">
    <property type="term" value="P:flagellated sperm motility"/>
    <property type="evidence" value="ECO:0007669"/>
    <property type="project" value="InterPro"/>
</dbReference>
<dbReference type="Pfam" id="PF06608">
    <property type="entry name" value="CFAP68"/>
    <property type="match status" value="1"/>
</dbReference>
<dbReference type="InterPro" id="IPR009524">
    <property type="entry name" value="CFAP68"/>
</dbReference>
<evidence type="ECO:0000313" key="2">
    <source>
        <dbReference type="Proteomes" id="UP000053309"/>
    </source>
</evidence>
<accession>A0A087V8U3</accession>
<dbReference type="Proteomes" id="UP000053309">
    <property type="component" value="Unassembled WGS sequence"/>
</dbReference>
<dbReference type="EMBL" id="KL484231">
    <property type="protein sequence ID" value="KFO09035.1"/>
    <property type="molecule type" value="Genomic_DNA"/>
</dbReference>
<dbReference type="GO" id="GO:0005634">
    <property type="term" value="C:nucleus"/>
    <property type="evidence" value="ECO:0007669"/>
    <property type="project" value="InterPro"/>
</dbReference>
<reference evidence="1 2" key="1">
    <citation type="submission" date="2014-04" db="EMBL/GenBank/DDBJ databases">
        <title>Genome evolution of avian class.</title>
        <authorList>
            <person name="Zhang G."/>
            <person name="Li C."/>
        </authorList>
    </citation>
    <scope>NUCLEOTIDE SEQUENCE [LARGE SCALE GENOMIC DNA]</scope>
    <source>
        <strain evidence="1">BGI_N312</strain>
    </source>
</reference>
<feature type="non-terminal residue" evidence="1">
    <location>
        <position position="139"/>
    </location>
</feature>
<feature type="non-terminal residue" evidence="1">
    <location>
        <position position="1"/>
    </location>
</feature>
<keyword evidence="2" id="KW-1185">Reference proteome</keyword>
<dbReference type="AlphaFoldDB" id="A0A087V8U3"/>
<evidence type="ECO:0000313" key="1">
    <source>
        <dbReference type="EMBL" id="KFO09035.1"/>
    </source>
</evidence>
<protein>
    <submittedName>
        <fullName evidence="1">UPF0686 protein C11orf1</fullName>
    </submittedName>
</protein>
<name>A0A087V8U3_BALRE</name>
<sequence length="139" mass="16355">NSLHGSLMHATDHGELRMDWNSTSEFSQYGWRCTTNENDYSLKTLMGSWNEERYHIQTIVHPKPFPSQLSMLNVSFSFQYTHCFETTYSSDYKGIKNTSENKKYVHRKPHWFLGHYSELEAPSFNPTAQFCSTLDYRPP</sequence>
<proteinExistence type="predicted"/>
<organism evidence="1 2">
    <name type="scientific">Balearica regulorum gibbericeps</name>
    <name type="common">East African grey crowned-crane</name>
    <dbReference type="NCBI Taxonomy" id="100784"/>
    <lineage>
        <taxon>Eukaryota</taxon>
        <taxon>Metazoa</taxon>
        <taxon>Chordata</taxon>
        <taxon>Craniata</taxon>
        <taxon>Vertebrata</taxon>
        <taxon>Euteleostomi</taxon>
        <taxon>Archelosauria</taxon>
        <taxon>Archosauria</taxon>
        <taxon>Dinosauria</taxon>
        <taxon>Saurischia</taxon>
        <taxon>Theropoda</taxon>
        <taxon>Coelurosauria</taxon>
        <taxon>Aves</taxon>
        <taxon>Neognathae</taxon>
        <taxon>Neoaves</taxon>
        <taxon>Gruiformes</taxon>
        <taxon>Gruidae</taxon>
        <taxon>Balearica</taxon>
    </lineage>
</organism>
<gene>
    <name evidence="1" type="ORF">N312_10546</name>
</gene>